<dbReference type="RefSeq" id="WP_210660581.1">
    <property type="nucleotide sequence ID" value="NZ_JAGKSP010000007.1"/>
</dbReference>
<gene>
    <name evidence="2" type="ORF">I8J30_18590</name>
</gene>
<proteinExistence type="predicted"/>
<dbReference type="GO" id="GO:0016853">
    <property type="term" value="F:isomerase activity"/>
    <property type="evidence" value="ECO:0007669"/>
    <property type="project" value="UniProtKB-KW"/>
</dbReference>
<dbReference type="PANTHER" id="PTHR12110:SF53">
    <property type="entry name" value="BLR5974 PROTEIN"/>
    <property type="match status" value="1"/>
</dbReference>
<dbReference type="InterPro" id="IPR036237">
    <property type="entry name" value="Xyl_isomerase-like_sf"/>
</dbReference>
<protein>
    <submittedName>
        <fullName evidence="2">Sugar phosphate isomerase/epimerase</fullName>
    </submittedName>
</protein>
<keyword evidence="3" id="KW-1185">Reference proteome</keyword>
<dbReference type="InterPro" id="IPR050312">
    <property type="entry name" value="IolE/XylAMocC-like"/>
</dbReference>
<evidence type="ECO:0000313" key="2">
    <source>
        <dbReference type="EMBL" id="MBP3964731.1"/>
    </source>
</evidence>
<evidence type="ECO:0000259" key="1">
    <source>
        <dbReference type="Pfam" id="PF01261"/>
    </source>
</evidence>
<comment type="caution">
    <text evidence="2">The sequence shown here is derived from an EMBL/GenBank/DDBJ whole genome shotgun (WGS) entry which is preliminary data.</text>
</comment>
<sequence length="274" mass="31003">MSIIACSTSVRCGSTFEEALASISSAGFRYVDILTIDGWVHVHTSKLATEQDLAEQINRSKQLLAQYSLQPVATNSGVSPQLHDRSPEAVSRRKAETAGLMQWMKALQINVAAIQPRQPDRSRPWEEVLDDCIASLQEQLEIAHAAGIRMALEFHANSPFETMEQCLRFMERMPDMPIVYDPTHFVMQGVPLEETFVFLERAAHVHLRDAAKDQMQVRYGTGAVDFHRVLEELKQRGYQGGFSIEYLQTDQFDVMEDAVQLYERIIEAFPAVTI</sequence>
<dbReference type="Pfam" id="PF01261">
    <property type="entry name" value="AP_endonuc_2"/>
    <property type="match status" value="1"/>
</dbReference>
<reference evidence="2 3" key="1">
    <citation type="submission" date="2021-04" db="EMBL/GenBank/DDBJ databases">
        <title>Paenibacillus sp. DLE-14 whole genome sequence.</title>
        <authorList>
            <person name="Ham Y.J."/>
        </authorList>
    </citation>
    <scope>NUCLEOTIDE SEQUENCE [LARGE SCALE GENOMIC DNA]</scope>
    <source>
        <strain evidence="2 3">DLE-14</strain>
    </source>
</reference>
<name>A0ABS5CFU4_9BACL</name>
<dbReference type="PANTHER" id="PTHR12110">
    <property type="entry name" value="HYDROXYPYRUVATE ISOMERASE"/>
    <property type="match status" value="1"/>
</dbReference>
<accession>A0ABS5CFU4</accession>
<organism evidence="2 3">
    <name type="scientific">Paenibacillus lignilyticus</name>
    <dbReference type="NCBI Taxonomy" id="1172615"/>
    <lineage>
        <taxon>Bacteria</taxon>
        <taxon>Bacillati</taxon>
        <taxon>Bacillota</taxon>
        <taxon>Bacilli</taxon>
        <taxon>Bacillales</taxon>
        <taxon>Paenibacillaceae</taxon>
        <taxon>Paenibacillus</taxon>
    </lineage>
</organism>
<evidence type="ECO:0000313" key="3">
    <source>
        <dbReference type="Proteomes" id="UP000673394"/>
    </source>
</evidence>
<dbReference type="EMBL" id="JAGKSP010000007">
    <property type="protein sequence ID" value="MBP3964731.1"/>
    <property type="molecule type" value="Genomic_DNA"/>
</dbReference>
<dbReference type="SUPFAM" id="SSF51658">
    <property type="entry name" value="Xylose isomerase-like"/>
    <property type="match status" value="1"/>
</dbReference>
<feature type="domain" description="Xylose isomerase-like TIM barrel" evidence="1">
    <location>
        <begin position="22"/>
        <end position="249"/>
    </location>
</feature>
<dbReference type="Gene3D" id="3.20.20.150">
    <property type="entry name" value="Divalent-metal-dependent TIM barrel enzymes"/>
    <property type="match status" value="1"/>
</dbReference>
<keyword evidence="2" id="KW-0413">Isomerase</keyword>
<dbReference type="Proteomes" id="UP000673394">
    <property type="component" value="Unassembled WGS sequence"/>
</dbReference>
<dbReference type="InterPro" id="IPR013022">
    <property type="entry name" value="Xyl_isomerase-like_TIM-brl"/>
</dbReference>